<accession>A0A177NTK1</accession>
<evidence type="ECO:0000313" key="4">
    <source>
        <dbReference type="Proteomes" id="UP000077628"/>
    </source>
</evidence>
<dbReference type="Proteomes" id="UP000077628">
    <property type="component" value="Unassembled WGS sequence"/>
</dbReference>
<sequence>MAMRWIGLSGIAVLWLLAGLETGRAEPKPAPVGDSAIKKAQGIIRQLSQEKSALEAEKAVWLADKATLEGKLKLLENQARLLPALQDQVERYKAGLDSVRGSLENQLVQQRQREQALLQKHNDMVLQARAIREDNTVLVQAVQERERWISQCGELNRQLREVGRDIVQHSGDKSLLEQLAELEPITGIAQVQNEAQAETYRYHLRQLKVTPFEAVVPVQSDGAPAAAAAMPAEPASTGAPDAGAAEPVDNAESPDAGQAARSADDTASHGRGAGR</sequence>
<organism evidence="3 4">
    <name type="scientific">Methylomonas koyamae</name>
    <dbReference type="NCBI Taxonomy" id="702114"/>
    <lineage>
        <taxon>Bacteria</taxon>
        <taxon>Pseudomonadati</taxon>
        <taxon>Pseudomonadota</taxon>
        <taxon>Gammaproteobacteria</taxon>
        <taxon>Methylococcales</taxon>
        <taxon>Methylococcaceae</taxon>
        <taxon>Methylomonas</taxon>
    </lineage>
</organism>
<feature type="region of interest" description="Disordered" evidence="2">
    <location>
        <begin position="226"/>
        <end position="275"/>
    </location>
</feature>
<dbReference type="AlphaFoldDB" id="A0A177NTK1"/>
<feature type="compositionally biased region" description="Low complexity" evidence="2">
    <location>
        <begin position="226"/>
        <end position="235"/>
    </location>
</feature>
<comment type="caution">
    <text evidence="3">The sequence shown here is derived from an EMBL/GenBank/DDBJ whole genome shotgun (WGS) entry which is preliminary data.</text>
</comment>
<evidence type="ECO:0000256" key="1">
    <source>
        <dbReference type="SAM" id="Coils"/>
    </source>
</evidence>
<proteinExistence type="predicted"/>
<evidence type="ECO:0000313" key="3">
    <source>
        <dbReference type="EMBL" id="OAI21387.1"/>
    </source>
</evidence>
<dbReference type="EMBL" id="LUUK01000100">
    <property type="protein sequence ID" value="OAI21387.1"/>
    <property type="molecule type" value="Genomic_DNA"/>
</dbReference>
<protein>
    <submittedName>
        <fullName evidence="3">Uncharacterized protein</fullName>
    </submittedName>
</protein>
<gene>
    <name evidence="3" type="ORF">A1355_02610</name>
</gene>
<evidence type="ECO:0000256" key="2">
    <source>
        <dbReference type="SAM" id="MobiDB-lite"/>
    </source>
</evidence>
<name>A0A177NTK1_9GAMM</name>
<keyword evidence="4" id="KW-1185">Reference proteome</keyword>
<dbReference type="STRING" id="702114.A1355_02610"/>
<reference evidence="4" key="1">
    <citation type="submission" date="2016-03" db="EMBL/GenBank/DDBJ databases">
        <authorList>
            <person name="Heylen K."/>
            <person name="De Vos P."/>
            <person name="Vekeman B."/>
        </authorList>
    </citation>
    <scope>NUCLEOTIDE SEQUENCE [LARGE SCALE GENOMIC DNA]</scope>
    <source>
        <strain evidence="4">R-45383</strain>
    </source>
</reference>
<feature type="coiled-coil region" evidence="1">
    <location>
        <begin position="37"/>
        <end position="64"/>
    </location>
</feature>
<keyword evidence="1" id="KW-0175">Coiled coil</keyword>